<organism evidence="7">
    <name type="scientific">Brassica napus</name>
    <name type="common">Rape</name>
    <dbReference type="NCBI Taxonomy" id="3708"/>
    <lineage>
        <taxon>Eukaryota</taxon>
        <taxon>Viridiplantae</taxon>
        <taxon>Streptophyta</taxon>
        <taxon>Embryophyta</taxon>
        <taxon>Tracheophyta</taxon>
        <taxon>Spermatophyta</taxon>
        <taxon>Magnoliopsida</taxon>
        <taxon>eudicotyledons</taxon>
        <taxon>Gunneridae</taxon>
        <taxon>Pentapetalae</taxon>
        <taxon>rosids</taxon>
        <taxon>malvids</taxon>
        <taxon>Brassicales</taxon>
        <taxon>Brassicaceae</taxon>
        <taxon>Brassiceae</taxon>
        <taxon>Brassica</taxon>
    </lineage>
</organism>
<comment type="similarity">
    <text evidence="1 4">Belongs to the glycosyl hydrolase 5 (cellulase A) family.</text>
</comment>
<dbReference type="SUPFAM" id="SSF51445">
    <property type="entry name" value="(Trans)glycosidases"/>
    <property type="match status" value="1"/>
</dbReference>
<keyword evidence="3 4" id="KW-0326">Glycosidase</keyword>
<dbReference type="EMBL" id="HG994372">
    <property type="protein sequence ID" value="CAF2108642.1"/>
    <property type="molecule type" value="Genomic_DNA"/>
</dbReference>
<reference evidence="7" key="1">
    <citation type="submission" date="2021-01" db="EMBL/GenBank/DDBJ databases">
        <authorList>
            <consortium name="Genoscope - CEA"/>
            <person name="William W."/>
        </authorList>
    </citation>
    <scope>NUCLEOTIDE SEQUENCE</scope>
</reference>
<feature type="domain" description="Glycoside hydrolase family 5" evidence="6">
    <location>
        <begin position="44"/>
        <end position="321"/>
    </location>
</feature>
<evidence type="ECO:0000256" key="3">
    <source>
        <dbReference type="ARBA" id="ARBA00023295"/>
    </source>
</evidence>
<evidence type="ECO:0000256" key="2">
    <source>
        <dbReference type="ARBA" id="ARBA00022801"/>
    </source>
</evidence>
<keyword evidence="5" id="KW-0732">Signal</keyword>
<accession>A0A816UG03</accession>
<sequence>MTRIKPKHMFRIFTFTCFFSSYIAQHTVPNIAYPLSTSSRWIVDENGQRVKLACVNWPSHFQPVVAEGLSKQPVDAVAKKIVEMGFNCVRLTWPLDLMTNETLANNVTMVVTTLGNNDVMVILDNHLTKPGWCCANDDGNGFFGDQFFDPTVWTAALRKMAATFDGVFNVVGMSLRNELRGPKQNVNDWFKYMQQGAEAVHSANKNVLVILSGLNFDADLSFVRSRPVNLSFTRKLVFELHWYAFSDGNLWATSNPNDICGRVLKRLGNRGNFLLNKGLPLFLSEFGIDQRGGNANDNRYLGCLSGWAAENDVDWSLWALTGSYYLREGVVGMIEYYGALDSDWNSVRNSSFLQQISLLQSPLQGPGPKTDAFNLVFHPLTGLCLVRSLNDKTMLTLEQRTEKQGHDDSDKLFKSRFHMEDYVHL</sequence>
<evidence type="ECO:0000313" key="7">
    <source>
        <dbReference type="EMBL" id="CAF2108642.1"/>
    </source>
</evidence>
<keyword evidence="2 4" id="KW-0378">Hydrolase</keyword>
<dbReference type="Proteomes" id="UP001295469">
    <property type="component" value="Chromosome C08"/>
</dbReference>
<feature type="chain" id="PRO_5032601679" evidence="5">
    <location>
        <begin position="25"/>
        <end position="425"/>
    </location>
</feature>
<evidence type="ECO:0000259" key="6">
    <source>
        <dbReference type="Pfam" id="PF00150"/>
    </source>
</evidence>
<protein>
    <submittedName>
        <fullName evidence="7">(rape) hypothetical protein</fullName>
    </submittedName>
</protein>
<gene>
    <name evidence="7" type="ORF">DARMORV10_C08P15870.1</name>
</gene>
<evidence type="ECO:0000256" key="1">
    <source>
        <dbReference type="ARBA" id="ARBA00005641"/>
    </source>
</evidence>
<dbReference type="PANTHER" id="PTHR31263">
    <property type="entry name" value="CELLULASE FAMILY PROTEIN (AFU_ORTHOLOGUE AFUA_5G14560)"/>
    <property type="match status" value="1"/>
</dbReference>
<evidence type="ECO:0000256" key="5">
    <source>
        <dbReference type="SAM" id="SignalP"/>
    </source>
</evidence>
<dbReference type="InterPro" id="IPR017853">
    <property type="entry name" value="GH"/>
</dbReference>
<name>A0A816UG03_BRANA</name>
<dbReference type="InterPro" id="IPR001547">
    <property type="entry name" value="Glyco_hydro_5"/>
</dbReference>
<feature type="signal peptide" evidence="5">
    <location>
        <begin position="1"/>
        <end position="24"/>
    </location>
</feature>
<dbReference type="GO" id="GO:0004553">
    <property type="term" value="F:hydrolase activity, hydrolyzing O-glycosyl compounds"/>
    <property type="evidence" value="ECO:0007669"/>
    <property type="project" value="InterPro"/>
</dbReference>
<dbReference type="AlphaFoldDB" id="A0A816UG03"/>
<dbReference type="GO" id="GO:0000272">
    <property type="term" value="P:polysaccharide catabolic process"/>
    <property type="evidence" value="ECO:0007669"/>
    <property type="project" value="InterPro"/>
</dbReference>
<dbReference type="Pfam" id="PF00150">
    <property type="entry name" value="Cellulase"/>
    <property type="match status" value="1"/>
</dbReference>
<dbReference type="Gene3D" id="3.20.20.80">
    <property type="entry name" value="Glycosidases"/>
    <property type="match status" value="1"/>
</dbReference>
<proteinExistence type="inferred from homology"/>
<evidence type="ECO:0000256" key="4">
    <source>
        <dbReference type="RuleBase" id="RU361153"/>
    </source>
</evidence>
<dbReference type="SMR" id="A0A816UG03"/>
<dbReference type="PANTHER" id="PTHR31263:SF44">
    <property type="entry name" value="OS04G0481200 PROTEIN"/>
    <property type="match status" value="1"/>
</dbReference>